<comment type="caution">
    <text evidence="5">The sequence shown here is derived from an EMBL/GenBank/DDBJ whole genome shotgun (WGS) entry which is preliminary data.</text>
</comment>
<keyword evidence="6" id="KW-1185">Reference proteome</keyword>
<accession>A0AA38U2D7</accession>
<dbReference type="GO" id="GO:0004674">
    <property type="term" value="F:protein serine/threonine kinase activity"/>
    <property type="evidence" value="ECO:0007669"/>
    <property type="project" value="UniProtKB-KW"/>
</dbReference>
<gene>
    <name evidence="5" type="ORF">F5878DRAFT_667883</name>
</gene>
<dbReference type="Gene3D" id="3.20.200.10">
    <property type="entry name" value="MHCK/EF2 kinase"/>
    <property type="match status" value="1"/>
</dbReference>
<evidence type="ECO:0000313" key="5">
    <source>
        <dbReference type="EMBL" id="KAJ3831134.1"/>
    </source>
</evidence>
<evidence type="ECO:0000256" key="3">
    <source>
        <dbReference type="ARBA" id="ARBA00022777"/>
    </source>
</evidence>
<organism evidence="5 6">
    <name type="scientific">Lentinula raphanica</name>
    <dbReference type="NCBI Taxonomy" id="153919"/>
    <lineage>
        <taxon>Eukaryota</taxon>
        <taxon>Fungi</taxon>
        <taxon>Dikarya</taxon>
        <taxon>Basidiomycota</taxon>
        <taxon>Agaricomycotina</taxon>
        <taxon>Agaricomycetes</taxon>
        <taxon>Agaricomycetidae</taxon>
        <taxon>Agaricales</taxon>
        <taxon>Marasmiineae</taxon>
        <taxon>Omphalotaceae</taxon>
        <taxon>Lentinula</taxon>
    </lineage>
</organism>
<evidence type="ECO:0000256" key="1">
    <source>
        <dbReference type="ARBA" id="ARBA00022527"/>
    </source>
</evidence>
<proteinExistence type="predicted"/>
<keyword evidence="2" id="KW-0808">Transferase</keyword>
<dbReference type="GO" id="GO:0005524">
    <property type="term" value="F:ATP binding"/>
    <property type="evidence" value="ECO:0007669"/>
    <property type="project" value="InterPro"/>
</dbReference>
<dbReference type="InterPro" id="IPR004166">
    <property type="entry name" value="a-kinase_dom"/>
</dbReference>
<feature type="domain" description="Alpha-type protein kinase" evidence="4">
    <location>
        <begin position="272"/>
        <end position="309"/>
    </location>
</feature>
<dbReference type="SUPFAM" id="SSF56112">
    <property type="entry name" value="Protein kinase-like (PK-like)"/>
    <property type="match status" value="1"/>
</dbReference>
<dbReference type="Proteomes" id="UP001163846">
    <property type="component" value="Unassembled WGS sequence"/>
</dbReference>
<evidence type="ECO:0000256" key="2">
    <source>
        <dbReference type="ARBA" id="ARBA00022679"/>
    </source>
</evidence>
<evidence type="ECO:0000259" key="4">
    <source>
        <dbReference type="Pfam" id="PF02816"/>
    </source>
</evidence>
<dbReference type="InterPro" id="IPR011009">
    <property type="entry name" value="Kinase-like_dom_sf"/>
</dbReference>
<keyword evidence="3" id="KW-0418">Kinase</keyword>
<keyword evidence="1" id="KW-0723">Serine/threonine-protein kinase</keyword>
<protein>
    <recommendedName>
        <fullName evidence="4">Alpha-type protein kinase domain-containing protein</fullName>
    </recommendedName>
</protein>
<name>A0AA38U2D7_9AGAR</name>
<sequence>MGLTIQDFVKVHTAGNQGYFYDLGKLDKAKKDGVPPITINLELYIDKLSFLDRKGRVTMPSLTSNAQTLRKRRGTNSIFVSHAGVERTNDFVSTFVRTPRAASETITTSEVTLTRARIVCDPKTGEVDVSWPGENDGRKEVTASIGDVVFGAGKTKNLVMDNELYVAKRFMNCGNGIDAVTADENEEFLISDITRLKSTQWLLRQFKDAVVVKSIDIAQNIAITECWLFKEKNFTPSKASGLAENVPKDTTEFSAVWLVEPRRTKAVEKYSIILFDIMTHTKEQDSGVGDFGQEGIDSFCNQHICNYICKGLGLERLNNIVEDED</sequence>
<dbReference type="EMBL" id="MU807766">
    <property type="protein sequence ID" value="KAJ3831134.1"/>
    <property type="molecule type" value="Genomic_DNA"/>
</dbReference>
<feature type="domain" description="Alpha-type protein kinase" evidence="4">
    <location>
        <begin position="157"/>
        <end position="271"/>
    </location>
</feature>
<dbReference type="AlphaFoldDB" id="A0AA38U2D7"/>
<reference evidence="5" key="1">
    <citation type="submission" date="2022-08" db="EMBL/GenBank/DDBJ databases">
        <authorList>
            <consortium name="DOE Joint Genome Institute"/>
            <person name="Min B."/>
            <person name="Riley R."/>
            <person name="Sierra-Patev S."/>
            <person name="Naranjo-Ortiz M."/>
            <person name="Looney B."/>
            <person name="Konkel Z."/>
            <person name="Slot J.C."/>
            <person name="Sakamoto Y."/>
            <person name="Steenwyk J.L."/>
            <person name="Rokas A."/>
            <person name="Carro J."/>
            <person name="Camarero S."/>
            <person name="Ferreira P."/>
            <person name="Molpeceres G."/>
            <person name="Ruiz-Duenas F.J."/>
            <person name="Serrano A."/>
            <person name="Henrissat B."/>
            <person name="Drula E."/>
            <person name="Hughes K.W."/>
            <person name="Mata J.L."/>
            <person name="Ishikawa N.K."/>
            <person name="Vargas-Isla R."/>
            <person name="Ushijima S."/>
            <person name="Smith C.A."/>
            <person name="Ahrendt S."/>
            <person name="Andreopoulos W."/>
            <person name="He G."/>
            <person name="Labutti K."/>
            <person name="Lipzen A."/>
            <person name="Ng V."/>
            <person name="Sandor L."/>
            <person name="Barry K."/>
            <person name="Martinez A.T."/>
            <person name="Xiao Y."/>
            <person name="Gibbons J.G."/>
            <person name="Terashima K."/>
            <person name="Hibbett D.S."/>
            <person name="Grigoriev I.V."/>
        </authorList>
    </citation>
    <scope>NUCLEOTIDE SEQUENCE</scope>
    <source>
        <strain evidence="5">TFB9207</strain>
    </source>
</reference>
<evidence type="ECO:0000313" key="6">
    <source>
        <dbReference type="Proteomes" id="UP001163846"/>
    </source>
</evidence>
<dbReference type="Pfam" id="PF02816">
    <property type="entry name" value="Alpha_kinase"/>
    <property type="match status" value="2"/>
</dbReference>